<organism evidence="1 2">
    <name type="scientific">Ooceraea biroi</name>
    <name type="common">Clonal raider ant</name>
    <name type="synonym">Cerapachys biroi</name>
    <dbReference type="NCBI Taxonomy" id="2015173"/>
    <lineage>
        <taxon>Eukaryota</taxon>
        <taxon>Metazoa</taxon>
        <taxon>Ecdysozoa</taxon>
        <taxon>Arthropoda</taxon>
        <taxon>Hexapoda</taxon>
        <taxon>Insecta</taxon>
        <taxon>Pterygota</taxon>
        <taxon>Neoptera</taxon>
        <taxon>Endopterygota</taxon>
        <taxon>Hymenoptera</taxon>
        <taxon>Apocrita</taxon>
        <taxon>Aculeata</taxon>
        <taxon>Formicoidea</taxon>
        <taxon>Formicidae</taxon>
        <taxon>Dorylinae</taxon>
        <taxon>Ooceraea</taxon>
    </lineage>
</organism>
<proteinExistence type="predicted"/>
<dbReference type="EMBL" id="KK107120">
    <property type="protein sequence ID" value="EZA58499.1"/>
    <property type="molecule type" value="Genomic_DNA"/>
</dbReference>
<accession>A0A026WTS1</accession>
<evidence type="ECO:0000313" key="1">
    <source>
        <dbReference type="EMBL" id="EZA58499.1"/>
    </source>
</evidence>
<name>A0A026WTS1_OOCBI</name>
<gene>
    <name evidence="1" type="ORF">X777_01094</name>
</gene>
<keyword evidence="2" id="KW-1185">Reference proteome</keyword>
<evidence type="ECO:0000313" key="2">
    <source>
        <dbReference type="Proteomes" id="UP000053097"/>
    </source>
</evidence>
<protein>
    <submittedName>
        <fullName evidence="1">Uncharacterized protein</fullName>
    </submittedName>
</protein>
<reference evidence="1 2" key="1">
    <citation type="journal article" date="2014" name="Curr. Biol.">
        <title>The genome of the clonal raider ant Cerapachys biroi.</title>
        <authorList>
            <person name="Oxley P.R."/>
            <person name="Ji L."/>
            <person name="Fetter-Pruneda I."/>
            <person name="McKenzie S.K."/>
            <person name="Li C."/>
            <person name="Hu H."/>
            <person name="Zhang G."/>
            <person name="Kronauer D.J."/>
        </authorList>
    </citation>
    <scope>NUCLEOTIDE SEQUENCE [LARGE SCALE GENOMIC DNA]</scope>
</reference>
<sequence length="113" mass="13694">MEKIKLFERKCLRICMRMFANAECDYKRAYSNKKIYEEAKIPRSDNYSVVSRHRLKDNHEFEWRDVAILHQESNVKKREIAEMFHIKRHNNAINSMRDTENLPSIYDNILTNT</sequence>
<dbReference type="Proteomes" id="UP000053097">
    <property type="component" value="Unassembled WGS sequence"/>
</dbReference>
<dbReference type="AlphaFoldDB" id="A0A026WTS1"/>